<feature type="transmembrane region" description="Helical" evidence="6">
    <location>
        <begin position="45"/>
        <end position="65"/>
    </location>
</feature>
<accession>A0A1I7YV42</accession>
<feature type="transmembrane region" description="Helical" evidence="6">
    <location>
        <begin position="71"/>
        <end position="93"/>
    </location>
</feature>
<dbReference type="GO" id="GO:0071578">
    <property type="term" value="P:zinc ion import across plasma membrane"/>
    <property type="evidence" value="ECO:0007669"/>
    <property type="project" value="TreeGrafter"/>
</dbReference>
<proteinExistence type="inferred from homology"/>
<dbReference type="PANTHER" id="PTHR12191:SF37">
    <property type="entry name" value="ZINC TRANSPORTER FOI"/>
    <property type="match status" value="1"/>
</dbReference>
<keyword evidence="5 6" id="KW-0472">Membrane</keyword>
<evidence type="ECO:0000313" key="8">
    <source>
        <dbReference type="WBParaSite" id="L893_g19820.t1"/>
    </source>
</evidence>
<keyword evidence="7" id="KW-1185">Reference proteome</keyword>
<dbReference type="AlphaFoldDB" id="A0A1I7YV42"/>
<evidence type="ECO:0000256" key="1">
    <source>
        <dbReference type="ARBA" id="ARBA00004141"/>
    </source>
</evidence>
<evidence type="ECO:0000256" key="3">
    <source>
        <dbReference type="ARBA" id="ARBA00022692"/>
    </source>
</evidence>
<evidence type="ECO:0000256" key="2">
    <source>
        <dbReference type="ARBA" id="ARBA00006939"/>
    </source>
</evidence>
<dbReference type="InterPro" id="IPR003689">
    <property type="entry name" value="ZIP"/>
</dbReference>
<dbReference type="GO" id="GO:0005886">
    <property type="term" value="C:plasma membrane"/>
    <property type="evidence" value="ECO:0007669"/>
    <property type="project" value="TreeGrafter"/>
</dbReference>
<dbReference type="InterPro" id="IPR050799">
    <property type="entry name" value="ZIP_Transporter"/>
</dbReference>
<keyword evidence="3 6" id="KW-0812">Transmembrane</keyword>
<evidence type="ECO:0000256" key="5">
    <source>
        <dbReference type="ARBA" id="ARBA00023136"/>
    </source>
</evidence>
<comment type="similarity">
    <text evidence="2">Belongs to the ZIP transporter (TC 2.A.5) family.</text>
</comment>
<reference evidence="8" key="1">
    <citation type="submission" date="2016-11" db="UniProtKB">
        <authorList>
            <consortium name="WormBaseParasite"/>
        </authorList>
    </citation>
    <scope>IDENTIFICATION</scope>
</reference>
<dbReference type="Pfam" id="PF02535">
    <property type="entry name" value="Zip"/>
    <property type="match status" value="1"/>
</dbReference>
<evidence type="ECO:0000256" key="6">
    <source>
        <dbReference type="SAM" id="Phobius"/>
    </source>
</evidence>
<comment type="subcellular location">
    <subcellularLocation>
        <location evidence="1">Membrane</location>
        <topology evidence="1">Multi-pass membrane protein</topology>
    </subcellularLocation>
</comment>
<dbReference type="PANTHER" id="PTHR12191">
    <property type="entry name" value="SOLUTE CARRIER FAMILY 39"/>
    <property type="match status" value="1"/>
</dbReference>
<keyword evidence="4 6" id="KW-1133">Transmembrane helix</keyword>
<protein>
    <submittedName>
        <fullName evidence="8">Zinc transporter ZIP14</fullName>
    </submittedName>
</protein>
<dbReference type="GO" id="GO:0005385">
    <property type="term" value="F:zinc ion transmembrane transporter activity"/>
    <property type="evidence" value="ECO:0007669"/>
    <property type="project" value="TreeGrafter"/>
</dbReference>
<name>A0A1I7YV42_9BILA</name>
<feature type="transmembrane region" description="Helical" evidence="6">
    <location>
        <begin position="114"/>
        <end position="132"/>
    </location>
</feature>
<evidence type="ECO:0000256" key="4">
    <source>
        <dbReference type="ARBA" id="ARBA00022989"/>
    </source>
</evidence>
<organism evidence="7 8">
    <name type="scientific">Steinernema glaseri</name>
    <dbReference type="NCBI Taxonomy" id="37863"/>
    <lineage>
        <taxon>Eukaryota</taxon>
        <taxon>Metazoa</taxon>
        <taxon>Ecdysozoa</taxon>
        <taxon>Nematoda</taxon>
        <taxon>Chromadorea</taxon>
        <taxon>Rhabditida</taxon>
        <taxon>Tylenchina</taxon>
        <taxon>Panagrolaimomorpha</taxon>
        <taxon>Strongyloidoidea</taxon>
        <taxon>Steinernematidae</taxon>
        <taxon>Steinernema</taxon>
    </lineage>
</organism>
<sequence length="140" mass="15180">MGVAFKQDIMAGVSLSVAVLCEEFPHELGDVAILITSGMSYRQALGYNLLSAATCFLGFVFGVGIGNLDPMYTTFIFALAGGMFLYISLCSMLSDMNEKSEEAMKRSTREGITTLVLQFTGLFSGLFLMYALQQFGGHSH</sequence>
<dbReference type="WBParaSite" id="L893_g19820.t1">
    <property type="protein sequence ID" value="L893_g19820.t1"/>
    <property type="gene ID" value="L893_g19820"/>
</dbReference>
<dbReference type="Proteomes" id="UP000095287">
    <property type="component" value="Unplaced"/>
</dbReference>
<dbReference type="GO" id="GO:0140410">
    <property type="term" value="F:monoatomic cation:bicarbonate symporter activity"/>
    <property type="evidence" value="ECO:0007669"/>
    <property type="project" value="TreeGrafter"/>
</dbReference>
<evidence type="ECO:0000313" key="7">
    <source>
        <dbReference type="Proteomes" id="UP000095287"/>
    </source>
</evidence>
<dbReference type="GO" id="GO:0030003">
    <property type="term" value="P:intracellular monoatomic cation homeostasis"/>
    <property type="evidence" value="ECO:0007669"/>
    <property type="project" value="TreeGrafter"/>
</dbReference>